<accession>A0A6G1GVP4</accession>
<evidence type="ECO:0000313" key="4">
    <source>
        <dbReference type="Proteomes" id="UP000800041"/>
    </source>
</evidence>
<evidence type="ECO:0000256" key="2">
    <source>
        <dbReference type="SAM" id="MobiDB-lite"/>
    </source>
</evidence>
<reference evidence="3" key="1">
    <citation type="journal article" date="2020" name="Stud. Mycol.">
        <title>101 Dothideomycetes genomes: a test case for predicting lifestyles and emergence of pathogens.</title>
        <authorList>
            <person name="Haridas S."/>
            <person name="Albert R."/>
            <person name="Binder M."/>
            <person name="Bloem J."/>
            <person name="Labutti K."/>
            <person name="Salamov A."/>
            <person name="Andreopoulos B."/>
            <person name="Baker S."/>
            <person name="Barry K."/>
            <person name="Bills G."/>
            <person name="Bluhm B."/>
            <person name="Cannon C."/>
            <person name="Castanera R."/>
            <person name="Culley D."/>
            <person name="Daum C."/>
            <person name="Ezra D."/>
            <person name="Gonzalez J."/>
            <person name="Henrissat B."/>
            <person name="Kuo A."/>
            <person name="Liang C."/>
            <person name="Lipzen A."/>
            <person name="Lutzoni F."/>
            <person name="Magnuson J."/>
            <person name="Mondo S."/>
            <person name="Nolan M."/>
            <person name="Ohm R."/>
            <person name="Pangilinan J."/>
            <person name="Park H.-J."/>
            <person name="Ramirez L."/>
            <person name="Alfaro M."/>
            <person name="Sun H."/>
            <person name="Tritt A."/>
            <person name="Yoshinaga Y."/>
            <person name="Zwiers L.-H."/>
            <person name="Turgeon B."/>
            <person name="Goodwin S."/>
            <person name="Spatafora J."/>
            <person name="Crous P."/>
            <person name="Grigoriev I."/>
        </authorList>
    </citation>
    <scope>NUCLEOTIDE SEQUENCE</scope>
    <source>
        <strain evidence="3">CBS 113979</strain>
    </source>
</reference>
<proteinExistence type="predicted"/>
<feature type="region of interest" description="Disordered" evidence="2">
    <location>
        <begin position="309"/>
        <end position="337"/>
    </location>
</feature>
<dbReference type="AlphaFoldDB" id="A0A6G1GVP4"/>
<feature type="coiled-coil region" evidence="1">
    <location>
        <begin position="196"/>
        <end position="254"/>
    </location>
</feature>
<evidence type="ECO:0000313" key="3">
    <source>
        <dbReference type="EMBL" id="KAF1984829.1"/>
    </source>
</evidence>
<keyword evidence="1" id="KW-0175">Coiled coil</keyword>
<feature type="compositionally biased region" description="Basic and acidic residues" evidence="2">
    <location>
        <begin position="87"/>
        <end position="97"/>
    </location>
</feature>
<protein>
    <submittedName>
        <fullName evidence="3">Uncharacterized protein</fullName>
    </submittedName>
</protein>
<feature type="compositionally biased region" description="Pro residues" evidence="2">
    <location>
        <begin position="117"/>
        <end position="127"/>
    </location>
</feature>
<dbReference type="EMBL" id="ML977165">
    <property type="protein sequence ID" value="KAF1984829.1"/>
    <property type="molecule type" value="Genomic_DNA"/>
</dbReference>
<feature type="region of interest" description="Disordered" evidence="2">
    <location>
        <begin position="38"/>
        <end position="131"/>
    </location>
</feature>
<dbReference type="OrthoDB" id="5391053at2759"/>
<keyword evidence="4" id="KW-1185">Reference proteome</keyword>
<organism evidence="3 4">
    <name type="scientific">Aulographum hederae CBS 113979</name>
    <dbReference type="NCBI Taxonomy" id="1176131"/>
    <lineage>
        <taxon>Eukaryota</taxon>
        <taxon>Fungi</taxon>
        <taxon>Dikarya</taxon>
        <taxon>Ascomycota</taxon>
        <taxon>Pezizomycotina</taxon>
        <taxon>Dothideomycetes</taxon>
        <taxon>Pleosporomycetidae</taxon>
        <taxon>Aulographales</taxon>
        <taxon>Aulographaceae</taxon>
    </lineage>
</organism>
<feature type="compositionally biased region" description="Basic and acidic residues" evidence="2">
    <location>
        <begin position="324"/>
        <end position="337"/>
    </location>
</feature>
<evidence type="ECO:0000256" key="1">
    <source>
        <dbReference type="SAM" id="Coils"/>
    </source>
</evidence>
<name>A0A6G1GVP4_9PEZI</name>
<sequence>MSEPNRRRSSADDKSYGLGVFRGIADFCVRHHIFNAVPSQRRRPDPQYQRFSKGSPRTHGEQGRSSTPISPFIGTVEPADSTSDSHVSPHPELRKVDEVEDMPQEDFSSGDADVPQDIPPNSDPPLDCPFDGEDPEDYTLGHARMIQVQDGGKPCAALLMTLSLSQDIQDTLVCSREIRKIEAEFADRDELDQEDIIRLQSIIHEAEAEIEALREGKETNGEIEEKIHAYEAMVGKAQQEKEMVMRENEALKDDLGRSNEDQRNLQGRVNRALESVFMDYYLVEAEQEEKNPVEANEVDVPVAFEDDLETLNNTPQDDPPSAPKSDDHLEVEKEDDRERVKKDFLTLHAKAHRRLLLARHALTTKPDDDYAAHLAREDDLQHNREVPSQEDFDLTLLLDGRRATRAVIEAEEFLDEVEKAAEEAGIDLEGDGEGDDYEGFGFDGGSGYGDDWEGLAVESTDAARILRWREKVTSVNVELPPTPTHNTTPSPVLRTTWSATSANPHDNWDSVSMLDWDWEQRRRIRKWTVRQERARAGLEN</sequence>
<dbReference type="Proteomes" id="UP000800041">
    <property type="component" value="Unassembled WGS sequence"/>
</dbReference>
<gene>
    <name evidence="3" type="ORF">K402DRAFT_422449</name>
</gene>